<dbReference type="GeneTree" id="ENSGT00900000143058"/>
<evidence type="ECO:0000256" key="1">
    <source>
        <dbReference type="SAM" id="MobiDB-lite"/>
    </source>
</evidence>
<sequence length="97" mass="11185">MRARKERMTASGKQSMLPSTPCWIRSTLVWTTWRRRMTTSMPASRSCWSRTGRRAWNSSNSLGRPLAMPAPRCREPPSRPYPHLSRPCSGLGRYYLA</sequence>
<evidence type="ECO:0000313" key="3">
    <source>
        <dbReference type="Proteomes" id="UP000694415"/>
    </source>
</evidence>
<dbReference type="AlphaFoldDB" id="A0A8C6GZ12"/>
<proteinExistence type="predicted"/>
<protein>
    <submittedName>
        <fullName evidence="2">Uncharacterized protein</fullName>
    </submittedName>
</protein>
<evidence type="ECO:0000313" key="2">
    <source>
        <dbReference type="Ensembl" id="ENSMSIP00000013401.1"/>
    </source>
</evidence>
<organism evidence="2 3">
    <name type="scientific">Mus spicilegus</name>
    <name type="common">Mound-building mouse</name>
    <dbReference type="NCBI Taxonomy" id="10103"/>
    <lineage>
        <taxon>Eukaryota</taxon>
        <taxon>Metazoa</taxon>
        <taxon>Chordata</taxon>
        <taxon>Craniata</taxon>
        <taxon>Vertebrata</taxon>
        <taxon>Euteleostomi</taxon>
        <taxon>Mammalia</taxon>
        <taxon>Eutheria</taxon>
        <taxon>Euarchontoglires</taxon>
        <taxon>Glires</taxon>
        <taxon>Rodentia</taxon>
        <taxon>Myomorpha</taxon>
        <taxon>Muroidea</taxon>
        <taxon>Muridae</taxon>
        <taxon>Murinae</taxon>
        <taxon>Mus</taxon>
        <taxon>Mus</taxon>
    </lineage>
</organism>
<dbReference type="Ensembl" id="ENSMSIT00000017016.1">
    <property type="protein sequence ID" value="ENSMSIP00000013401.1"/>
    <property type="gene ID" value="ENSMSIG00000011594.1"/>
</dbReference>
<feature type="region of interest" description="Disordered" evidence="1">
    <location>
        <begin position="59"/>
        <end position="97"/>
    </location>
</feature>
<dbReference type="Proteomes" id="UP000694415">
    <property type="component" value="Unplaced"/>
</dbReference>
<reference evidence="2" key="1">
    <citation type="submission" date="2025-08" db="UniProtKB">
        <authorList>
            <consortium name="Ensembl"/>
        </authorList>
    </citation>
    <scope>IDENTIFICATION</scope>
</reference>
<name>A0A8C6GZ12_MUSSI</name>
<reference evidence="2" key="2">
    <citation type="submission" date="2025-09" db="UniProtKB">
        <authorList>
            <consortium name="Ensembl"/>
        </authorList>
    </citation>
    <scope>IDENTIFICATION</scope>
</reference>
<keyword evidence="3" id="KW-1185">Reference proteome</keyword>
<accession>A0A8C6GZ12</accession>